<protein>
    <submittedName>
        <fullName evidence="2">VgrG protein</fullName>
    </submittedName>
</protein>
<proteinExistence type="predicted"/>
<gene>
    <name evidence="2" type="ORF">DB32_003564</name>
</gene>
<dbReference type="Proteomes" id="UP000034883">
    <property type="component" value="Chromosome"/>
</dbReference>
<dbReference type="SUPFAM" id="SSF74653">
    <property type="entry name" value="TolA/TonB C-terminal domain"/>
    <property type="match status" value="1"/>
</dbReference>
<feature type="region of interest" description="Disordered" evidence="1">
    <location>
        <begin position="83"/>
        <end position="116"/>
    </location>
</feature>
<name>A0A0F6W3K4_9BACT</name>
<dbReference type="EMBL" id="CP011125">
    <property type="protein sequence ID" value="AKF06415.1"/>
    <property type="molecule type" value="Genomic_DNA"/>
</dbReference>
<evidence type="ECO:0000256" key="1">
    <source>
        <dbReference type="SAM" id="MobiDB-lite"/>
    </source>
</evidence>
<dbReference type="NCBIfam" id="NF033768">
    <property type="entry name" value="myxo_SS_tail"/>
    <property type="match status" value="1"/>
</dbReference>
<keyword evidence="3" id="KW-1185">Reference proteome</keyword>
<evidence type="ECO:0000313" key="3">
    <source>
        <dbReference type="Proteomes" id="UP000034883"/>
    </source>
</evidence>
<evidence type="ECO:0000313" key="2">
    <source>
        <dbReference type="EMBL" id="AKF06415.1"/>
    </source>
</evidence>
<reference evidence="2 3" key="1">
    <citation type="submission" date="2015-03" db="EMBL/GenBank/DDBJ databases">
        <title>Genome assembly of Sandaracinus amylolyticus DSM 53668.</title>
        <authorList>
            <person name="Sharma G."/>
            <person name="Subramanian S."/>
        </authorList>
    </citation>
    <scope>NUCLEOTIDE SEQUENCE [LARGE SCALE GENOMIC DNA]</scope>
    <source>
        <strain evidence="2 3">DSM 53668</strain>
    </source>
</reference>
<accession>A0A0F6W3K4</accession>
<dbReference type="AlphaFoldDB" id="A0A0F6W3K4"/>
<dbReference type="KEGG" id="samy:DB32_003564"/>
<organism evidence="2 3">
    <name type="scientific">Sandaracinus amylolyticus</name>
    <dbReference type="NCBI Taxonomy" id="927083"/>
    <lineage>
        <taxon>Bacteria</taxon>
        <taxon>Pseudomonadati</taxon>
        <taxon>Myxococcota</taxon>
        <taxon>Polyangia</taxon>
        <taxon>Polyangiales</taxon>
        <taxon>Sandaracinaceae</taxon>
        <taxon>Sandaracinus</taxon>
    </lineage>
</organism>
<sequence>MMGEREHSPKIGALLALQERRLSAAGRARIERHLAGCDVCRQALAAMALYDRIADEARDEAPPELDWSRMELALEREVEKIAEAQCATSPEGATRSSSAPGRTAAPSAPMRGLSARSSPAARRAAWGVAALAAAGVLAYVATRPPSAPEIARPTPPAPMIEAPAPEPVDPEVIAEAAPLAATVTLVAGRGAEVVAADGTTRAAAVDDVLADATTLRTDDASEVHVRLAEDTGVIAYPASEALLTRLRERDVEIDLRAGTLAASTGGPLFEGESRFVVIASEHRFELRVTRAEVVLDEGGVVRLAVAEGEVEVHRPDGRVEIVRAPARWSSAEVGEVPRVREPHGIADADAGTGVLHVRHPGLVRWQIGDVEAQGAGELAMRVRPGELNIGGFDSTGRAFRTVVVVGEDGVALDATDLQPQAPRVREGTLPEAEIRQTVQRGLPRLRQCYELGMRERPDLEGRLTVRITVGLDGSVSRAEVVGGDVPEGLQQCVRNYAERWTFPPPSGGFVRFDVPLAFGGR</sequence>
<dbReference type="Gene3D" id="3.30.2420.10">
    <property type="entry name" value="TonB"/>
    <property type="match status" value="1"/>
</dbReference>
<dbReference type="InterPro" id="IPR041916">
    <property type="entry name" value="Anti_sigma_zinc_sf"/>
</dbReference>
<dbReference type="STRING" id="927083.DB32_003564"/>
<dbReference type="InterPro" id="IPR049806">
    <property type="entry name" value="MasK-like_C"/>
</dbReference>
<dbReference type="Gene3D" id="1.10.10.1320">
    <property type="entry name" value="Anti-sigma factor, zinc-finger domain"/>
    <property type="match status" value="1"/>
</dbReference>